<name>A0A0D2GY05_9EURO</name>
<keyword evidence="3" id="KW-1185">Reference proteome</keyword>
<accession>A0A0D2GY05</accession>
<sequence length="422" mass="48570">MKLTPSLLYVRSLLASIHPPSPPTPRESRKLLQALESKFQKHLDESHPSPKALGLDDPTDETESIPDPVHRVTRSTHSHLDGILRHPLFRSKSPIRDVSRHRTSNAVAAFDSALVAKKLNFDIVEFCTQKYLQGVRQKETVHKDGKLGPRLASWFTALNELEKRKFLAEDKALKAVVRVMYMDGLEAEVWEWLRMLYESHVHSSISEPFGDVDPDTLARRQAEDRLVGMMIKESIRKGAVQEAVQQFIQDAQYRQTTRRMNFHPFGPWHSIAFHILFRREDHQIPGHLFDLMLTFGLQIDSSPFDREMVRIYHPQTPTAIPFSIKLKDPSFLLHFMKWQNKLFGYAIKLSLVAILDAAQLSLEQGHPKEAWQFLYFAERNYPNILSTSADSDIAKRLQSAREKVSNQPENRVTDHIHIPALV</sequence>
<dbReference type="Proteomes" id="UP000053617">
    <property type="component" value="Unassembled WGS sequence"/>
</dbReference>
<dbReference type="OrthoDB" id="5424391at2759"/>
<organism evidence="2 3">
    <name type="scientific">Rhinocladiella mackenziei CBS 650.93</name>
    <dbReference type="NCBI Taxonomy" id="1442369"/>
    <lineage>
        <taxon>Eukaryota</taxon>
        <taxon>Fungi</taxon>
        <taxon>Dikarya</taxon>
        <taxon>Ascomycota</taxon>
        <taxon>Pezizomycotina</taxon>
        <taxon>Eurotiomycetes</taxon>
        <taxon>Chaetothyriomycetidae</taxon>
        <taxon>Chaetothyriales</taxon>
        <taxon>Herpotrichiellaceae</taxon>
        <taxon>Rhinocladiella</taxon>
    </lineage>
</organism>
<dbReference type="VEuPathDB" id="FungiDB:Z518_06623"/>
<feature type="region of interest" description="Disordered" evidence="1">
    <location>
        <begin position="40"/>
        <end position="67"/>
    </location>
</feature>
<dbReference type="EMBL" id="KN847479">
    <property type="protein sequence ID" value="KIX03073.1"/>
    <property type="molecule type" value="Genomic_DNA"/>
</dbReference>
<dbReference type="RefSeq" id="XP_013270209.1">
    <property type="nucleotide sequence ID" value="XM_013414755.1"/>
</dbReference>
<protein>
    <submittedName>
        <fullName evidence="2">Uncharacterized protein</fullName>
    </submittedName>
</protein>
<gene>
    <name evidence="2" type="ORF">Z518_06623</name>
</gene>
<dbReference type="AlphaFoldDB" id="A0A0D2GY05"/>
<reference evidence="2 3" key="1">
    <citation type="submission" date="2015-01" db="EMBL/GenBank/DDBJ databases">
        <title>The Genome Sequence of Rhinocladiella mackenzie CBS 650.93.</title>
        <authorList>
            <consortium name="The Broad Institute Genomics Platform"/>
            <person name="Cuomo C."/>
            <person name="de Hoog S."/>
            <person name="Gorbushina A."/>
            <person name="Stielow B."/>
            <person name="Teixiera M."/>
            <person name="Abouelleil A."/>
            <person name="Chapman S.B."/>
            <person name="Priest M."/>
            <person name="Young S.K."/>
            <person name="Wortman J."/>
            <person name="Nusbaum C."/>
            <person name="Birren B."/>
        </authorList>
    </citation>
    <scope>NUCLEOTIDE SEQUENCE [LARGE SCALE GENOMIC DNA]</scope>
    <source>
        <strain evidence="2 3">CBS 650.93</strain>
    </source>
</reference>
<evidence type="ECO:0000313" key="3">
    <source>
        <dbReference type="Proteomes" id="UP000053617"/>
    </source>
</evidence>
<proteinExistence type="predicted"/>
<dbReference type="GeneID" id="25294694"/>
<evidence type="ECO:0000313" key="2">
    <source>
        <dbReference type="EMBL" id="KIX03073.1"/>
    </source>
</evidence>
<evidence type="ECO:0000256" key="1">
    <source>
        <dbReference type="SAM" id="MobiDB-lite"/>
    </source>
</evidence>
<dbReference type="HOGENOM" id="CLU_642490_0_0_1"/>